<dbReference type="PANTHER" id="PTHR46238">
    <property type="entry name" value="REVERSE TRANSCRIPTASE DOMAIN-CONTAINING PROTEIN"/>
    <property type="match status" value="1"/>
</dbReference>
<sequence length="258" mass="30398">MDEITRDIQGDIPWCMLFADNVVLVDESCAGVNRKLEFRTKTEYMRCDFGATHEEGDVSLEGQIVPKRDIFQYLGSMLQRDGDIDEDVSRRIKAGWMKWRQAFGVLCDKKVPQKLKDKFYRTAIRPAMLYGAECWPTKRRHVQQFSVAEMHMLRWICGHTRMDRVRNDDIRDMLGIAPIEEKLIQHRLRWFGHVQWRLPDAPVHSGILKDDGNMRRGRGRPKLTWEEIIRRDLKDWSIPRDLSLDRSAWKAAIHVPEP</sequence>
<reference evidence="1" key="1">
    <citation type="submission" date="2020-05" db="EMBL/GenBank/DDBJ databases">
        <title>WGS assembly of Panicum virgatum.</title>
        <authorList>
            <person name="Lovell J.T."/>
            <person name="Jenkins J."/>
            <person name="Shu S."/>
            <person name="Juenger T.E."/>
            <person name="Schmutz J."/>
        </authorList>
    </citation>
    <scope>NUCLEOTIDE SEQUENCE</scope>
    <source>
        <strain evidence="1">AP13</strain>
    </source>
</reference>
<evidence type="ECO:0008006" key="3">
    <source>
        <dbReference type="Google" id="ProtNLM"/>
    </source>
</evidence>
<gene>
    <name evidence="1" type="ORF">PVAP13_5KG489207</name>
</gene>
<evidence type="ECO:0000313" key="2">
    <source>
        <dbReference type="Proteomes" id="UP000823388"/>
    </source>
</evidence>
<keyword evidence="2" id="KW-1185">Reference proteome</keyword>
<comment type="caution">
    <text evidence="1">The sequence shown here is derived from an EMBL/GenBank/DDBJ whole genome shotgun (WGS) entry which is preliminary data.</text>
</comment>
<name>A0A8T0SSM4_PANVG</name>
<evidence type="ECO:0000313" key="1">
    <source>
        <dbReference type="EMBL" id="KAG2600168.1"/>
    </source>
</evidence>
<accession>A0A8T0SSM4</accession>
<proteinExistence type="predicted"/>
<dbReference type="AlphaFoldDB" id="A0A8T0SSM4"/>
<dbReference type="PANTHER" id="PTHR46238:SF11">
    <property type="entry name" value="AGAMOUS-LIKE MADS-BOX PROTEIN AGL16"/>
    <property type="match status" value="1"/>
</dbReference>
<organism evidence="1 2">
    <name type="scientific">Panicum virgatum</name>
    <name type="common">Blackwell switchgrass</name>
    <dbReference type="NCBI Taxonomy" id="38727"/>
    <lineage>
        <taxon>Eukaryota</taxon>
        <taxon>Viridiplantae</taxon>
        <taxon>Streptophyta</taxon>
        <taxon>Embryophyta</taxon>
        <taxon>Tracheophyta</taxon>
        <taxon>Spermatophyta</taxon>
        <taxon>Magnoliopsida</taxon>
        <taxon>Liliopsida</taxon>
        <taxon>Poales</taxon>
        <taxon>Poaceae</taxon>
        <taxon>PACMAD clade</taxon>
        <taxon>Panicoideae</taxon>
        <taxon>Panicodae</taxon>
        <taxon>Paniceae</taxon>
        <taxon>Panicinae</taxon>
        <taxon>Panicum</taxon>
        <taxon>Panicum sect. Hiantes</taxon>
    </lineage>
</organism>
<protein>
    <recommendedName>
        <fullName evidence="3">Reverse transcriptase domain-containing protein</fullName>
    </recommendedName>
</protein>
<dbReference type="EMBL" id="CM029045">
    <property type="protein sequence ID" value="KAG2600168.1"/>
    <property type="molecule type" value="Genomic_DNA"/>
</dbReference>
<dbReference type="Proteomes" id="UP000823388">
    <property type="component" value="Chromosome 5K"/>
</dbReference>